<dbReference type="SUPFAM" id="SSF160350">
    <property type="entry name" value="Rnp2-like"/>
    <property type="match status" value="1"/>
</dbReference>
<evidence type="ECO:0000256" key="1">
    <source>
        <dbReference type="ARBA" id="ARBA00010800"/>
    </source>
</evidence>
<feature type="region of interest" description="Disordered" evidence="3">
    <location>
        <begin position="30"/>
        <end position="65"/>
    </location>
</feature>
<protein>
    <submittedName>
        <fullName evidence="4">Uncharacterized protein</fullName>
    </submittedName>
</protein>
<sequence>MVRHKNRYLVVEVHTLLANASFLQHTLLPKQTQTQKQKQTKTHTGSSPSSEEHADSHAGQTQRTLGLSRGVAPVASAIADVLKSCFGSCLSGQILISLQVRAHDLDNDLDLENEEVGGDECALCLRCVVRCDREHQREVRAAIAMVTTVAGCRAALTVTKVKGSQRTLADALISRRIAARLAPRPKR</sequence>
<proteinExistence type="inferred from homology"/>
<accession>A0A7S3FQC6</accession>
<evidence type="ECO:0000256" key="3">
    <source>
        <dbReference type="SAM" id="MobiDB-lite"/>
    </source>
</evidence>
<name>A0A7S3FQC6_9CHLO</name>
<dbReference type="GO" id="GO:0030677">
    <property type="term" value="C:ribonuclease P complex"/>
    <property type="evidence" value="ECO:0007669"/>
    <property type="project" value="InterPro"/>
</dbReference>
<dbReference type="PANTHER" id="PTHR15441">
    <property type="entry name" value="RIBONUCLEASE P PROTEIN SUBUNIT P14"/>
    <property type="match status" value="1"/>
</dbReference>
<gene>
    <name evidence="4" type="ORF">CROS1456_LOCUS8062</name>
</gene>
<reference evidence="4" key="1">
    <citation type="submission" date="2021-01" db="EMBL/GenBank/DDBJ databases">
        <authorList>
            <person name="Corre E."/>
            <person name="Pelletier E."/>
            <person name="Niang G."/>
            <person name="Scheremetjew M."/>
            <person name="Finn R."/>
            <person name="Kale V."/>
            <person name="Holt S."/>
            <person name="Cochrane G."/>
            <person name="Meng A."/>
            <person name="Brown T."/>
            <person name="Cohen L."/>
        </authorList>
    </citation>
    <scope>NUCLEOTIDE SEQUENCE</scope>
    <source>
        <strain evidence="4">RCC1871</strain>
    </source>
</reference>
<comment type="similarity">
    <text evidence="1">Belongs to the eukaryotic/archaeal RNase P protein component 2 family.</text>
</comment>
<organism evidence="4">
    <name type="scientific">Chloropicon roscoffensis</name>
    <dbReference type="NCBI Taxonomy" id="1461544"/>
    <lineage>
        <taxon>Eukaryota</taxon>
        <taxon>Viridiplantae</taxon>
        <taxon>Chlorophyta</taxon>
        <taxon>Chloropicophyceae</taxon>
        <taxon>Chloropicales</taxon>
        <taxon>Chloropicaceae</taxon>
        <taxon>Chloropicon</taxon>
    </lineage>
</organism>
<dbReference type="AlphaFoldDB" id="A0A7S3FQC6"/>
<dbReference type="GO" id="GO:0001682">
    <property type="term" value="P:tRNA 5'-leader removal"/>
    <property type="evidence" value="ECO:0007669"/>
    <property type="project" value="InterPro"/>
</dbReference>
<dbReference type="Gene3D" id="3.30.70.3250">
    <property type="entry name" value="Ribonuclease P, Pop5 subunit"/>
    <property type="match status" value="1"/>
</dbReference>
<dbReference type="EMBL" id="HBHZ01010476">
    <property type="protein sequence ID" value="CAE0194971.1"/>
    <property type="molecule type" value="Transcribed_RNA"/>
</dbReference>
<evidence type="ECO:0000256" key="2">
    <source>
        <dbReference type="ARBA" id="ARBA00022694"/>
    </source>
</evidence>
<keyword evidence="2" id="KW-0819">tRNA processing</keyword>
<dbReference type="InterPro" id="IPR002759">
    <property type="entry name" value="Pop5/Rpp14/Rnp2-like"/>
</dbReference>
<dbReference type="InterPro" id="IPR038085">
    <property type="entry name" value="Rnp2-like_sf"/>
</dbReference>
<dbReference type="Pfam" id="PF01900">
    <property type="entry name" value="RNase_P_Rpp14"/>
    <property type="match status" value="1"/>
</dbReference>
<evidence type="ECO:0000313" key="4">
    <source>
        <dbReference type="EMBL" id="CAE0194971.1"/>
    </source>
</evidence>
<dbReference type="PANTHER" id="PTHR15441:SF2">
    <property type="entry name" value="RIBONUCLEASE P_MRP PROTEIN SUBUNIT POP5"/>
    <property type="match status" value="1"/>
</dbReference>